<sequence>MCVRGENKNINKSILGGGIADLGTLLASHFWLSLNIRYIFKEIWIEIVSGISIE</sequence>
<dbReference type="Proteomes" id="UP000018559">
    <property type="component" value="Unassembled WGS sequence"/>
</dbReference>
<protein>
    <submittedName>
        <fullName evidence="1">Uncharacterized protein</fullName>
    </submittedName>
</protein>
<name>V7HW44_9LACO</name>
<gene>
    <name evidence="1" type="ORF">LEQ_1652c</name>
</gene>
<comment type="caution">
    <text evidence="1">The sequence shown here is derived from an EMBL/GenBank/DDBJ whole genome shotgun (WGS) entry which is preliminary data.</text>
</comment>
<proteinExistence type="predicted"/>
<dbReference type="AlphaFoldDB" id="V7HW44"/>
<evidence type="ECO:0000313" key="2">
    <source>
        <dbReference type="Proteomes" id="UP000018559"/>
    </source>
</evidence>
<organism evidence="1 2">
    <name type="scientific">Ligilactobacillus equi DPC 6820</name>
    <dbReference type="NCBI Taxonomy" id="1392007"/>
    <lineage>
        <taxon>Bacteria</taxon>
        <taxon>Bacillati</taxon>
        <taxon>Bacillota</taxon>
        <taxon>Bacilli</taxon>
        <taxon>Lactobacillales</taxon>
        <taxon>Lactobacillaceae</taxon>
        <taxon>Ligilactobacillus</taxon>
    </lineage>
</organism>
<reference evidence="1 2" key="1">
    <citation type="journal article" date="2014" name="Genome Announc.">
        <title>The Genome of the Predominant Equine Lactobacillus Species, Lactobacillus equi, Is Reflective of Its Lifestyle Adaptations to an Herbivorous Host.</title>
        <authorList>
            <person name="O'Donnell M.M."/>
            <person name="Harris H.M."/>
            <person name="O'Toole P.W."/>
            <person name="Ross R.P."/>
        </authorList>
    </citation>
    <scope>NUCLEOTIDE SEQUENCE [LARGE SCALE GENOMIC DNA]</scope>
    <source>
        <strain evidence="1 2">DPC 6820</strain>
    </source>
</reference>
<dbReference type="EMBL" id="AWWH01000071">
    <property type="protein sequence ID" value="ETA74459.1"/>
    <property type="molecule type" value="Genomic_DNA"/>
</dbReference>
<evidence type="ECO:0000313" key="1">
    <source>
        <dbReference type="EMBL" id="ETA74459.1"/>
    </source>
</evidence>
<accession>V7HW44</accession>
<keyword evidence="2" id="KW-1185">Reference proteome</keyword>